<dbReference type="RefSeq" id="WP_093576709.1">
    <property type="nucleotide sequence ID" value="NZ_FOWC01000018.1"/>
</dbReference>
<keyword evidence="1" id="KW-0812">Transmembrane</keyword>
<keyword evidence="2" id="KW-0732">Signal</keyword>
<feature type="domain" description="DUF2207" evidence="3">
    <location>
        <begin position="31"/>
        <end position="185"/>
    </location>
</feature>
<name>A0A1I6ABR7_9PSEU</name>
<dbReference type="EMBL" id="FOWC01000018">
    <property type="protein sequence ID" value="SFQ66131.1"/>
    <property type="molecule type" value="Genomic_DNA"/>
</dbReference>
<evidence type="ECO:0000259" key="3">
    <source>
        <dbReference type="Pfam" id="PF09972"/>
    </source>
</evidence>
<dbReference type="OrthoDB" id="143710at2"/>
<gene>
    <name evidence="5" type="ORF">SAMN05421854_11866</name>
</gene>
<accession>A0A1I6ABR7</accession>
<organism evidence="5 6">
    <name type="scientific">Amycolatopsis rubida</name>
    <dbReference type="NCBI Taxonomy" id="112413"/>
    <lineage>
        <taxon>Bacteria</taxon>
        <taxon>Bacillati</taxon>
        <taxon>Actinomycetota</taxon>
        <taxon>Actinomycetes</taxon>
        <taxon>Pseudonocardiales</taxon>
        <taxon>Pseudonocardiaceae</taxon>
        <taxon>Amycolatopsis</taxon>
    </lineage>
</organism>
<feature type="chain" id="PRO_5011739807" evidence="2">
    <location>
        <begin position="20"/>
        <end position="506"/>
    </location>
</feature>
<dbReference type="InterPro" id="IPR048389">
    <property type="entry name" value="YciQ-like_C"/>
</dbReference>
<dbReference type="Pfam" id="PF20990">
    <property type="entry name" value="DUF2207_C"/>
    <property type="match status" value="1"/>
</dbReference>
<dbReference type="STRING" id="112413.SAMN05421854_11866"/>
<feature type="transmembrane region" description="Helical" evidence="1">
    <location>
        <begin position="362"/>
        <end position="380"/>
    </location>
</feature>
<feature type="signal peptide" evidence="2">
    <location>
        <begin position="1"/>
        <end position="19"/>
    </location>
</feature>
<evidence type="ECO:0000259" key="4">
    <source>
        <dbReference type="Pfam" id="PF20990"/>
    </source>
</evidence>
<protein>
    <submittedName>
        <fullName evidence="5">Predicted membrane protein</fullName>
    </submittedName>
</protein>
<sequence length="506" mass="53864">MKLAALLLIPFLSVTPAAAQDQPSLPGLPQSVEVALKVQRDGSLSVTEAVSVPRDTSMTRTIPLRANDRVLGIRDISIEGAGNAESGNDQVTFYLRGGTSVLRYTVDGTVGTSLGVEHVTWDVAGGWDTRLELVRATFAAPAIPDALSCLAGPPDSTTRCGVAQIDHSGLTRVSVPKLPPGSRVQLTAELPGGTVAATEKLIPTGPFAATAPVWWAWLAFAVLSIAGAVTVFVRRRRDRQPGHATPVQLLDNGRFSSPDGVLPGHVGLLLTGRVSSVDLAATVLDLCVRNYLWVSEDGPRNWVLVRRNPPDEHLTAFERAVYEAAVPGEAAMLAEVREAGVRELVTDTVRRGWRSPKRLSKIGPRLCGYGVFLTVLLAFTVGYAQLGLVLLATGIAVTAAARFLPERTKAGLDLRDRLLGLNAQLLTTEAPDDELLVSRVLPYAYALGEADAWLVNACSLSAYWYGSSGEDVVPLARTSGFVVALTVAFEGARHLRPDEPKTPAPA</sequence>
<evidence type="ECO:0000313" key="6">
    <source>
        <dbReference type="Proteomes" id="UP000199137"/>
    </source>
</evidence>
<dbReference type="Pfam" id="PF09972">
    <property type="entry name" value="DUF2207"/>
    <property type="match status" value="1"/>
</dbReference>
<evidence type="ECO:0000256" key="1">
    <source>
        <dbReference type="SAM" id="Phobius"/>
    </source>
</evidence>
<keyword evidence="1" id="KW-0472">Membrane</keyword>
<dbReference type="Proteomes" id="UP000199137">
    <property type="component" value="Unassembled WGS sequence"/>
</dbReference>
<feature type="domain" description="Predicted membrane protein YciQ-like C-terminal" evidence="4">
    <location>
        <begin position="255"/>
        <end position="454"/>
    </location>
</feature>
<feature type="transmembrane region" description="Helical" evidence="1">
    <location>
        <begin position="214"/>
        <end position="233"/>
    </location>
</feature>
<evidence type="ECO:0000256" key="2">
    <source>
        <dbReference type="SAM" id="SignalP"/>
    </source>
</evidence>
<reference evidence="5 6" key="1">
    <citation type="submission" date="2016-10" db="EMBL/GenBank/DDBJ databases">
        <authorList>
            <person name="de Groot N.N."/>
        </authorList>
    </citation>
    <scope>NUCLEOTIDE SEQUENCE [LARGE SCALE GENOMIC DNA]</scope>
    <source>
        <strain evidence="5 6">DSM 44637</strain>
    </source>
</reference>
<proteinExistence type="predicted"/>
<evidence type="ECO:0000313" key="5">
    <source>
        <dbReference type="EMBL" id="SFQ66131.1"/>
    </source>
</evidence>
<dbReference type="InterPro" id="IPR018702">
    <property type="entry name" value="DUF2207"/>
</dbReference>
<keyword evidence="1" id="KW-1133">Transmembrane helix</keyword>
<dbReference type="AlphaFoldDB" id="A0A1I6ABR7"/>